<proteinExistence type="predicted"/>
<keyword evidence="1" id="KW-0812">Transmembrane</keyword>
<organism evidence="2 3">
    <name type="scientific">Mucilaginibacter polytrichastri</name>
    <dbReference type="NCBI Taxonomy" id="1302689"/>
    <lineage>
        <taxon>Bacteria</taxon>
        <taxon>Pseudomonadati</taxon>
        <taxon>Bacteroidota</taxon>
        <taxon>Sphingobacteriia</taxon>
        <taxon>Sphingobacteriales</taxon>
        <taxon>Sphingobacteriaceae</taxon>
        <taxon>Mucilaginibacter</taxon>
    </lineage>
</organism>
<name>A0A1Q5ZVF9_9SPHI</name>
<reference evidence="2 3" key="1">
    <citation type="submission" date="2016-11" db="EMBL/GenBank/DDBJ databases">
        <title>Whole Genome Sequencing of Mucilaginibacter polytrichastri RG4-7(T) isolated from the moss sample.</title>
        <authorList>
            <person name="Li Y."/>
        </authorList>
    </citation>
    <scope>NUCLEOTIDE SEQUENCE [LARGE SCALE GENOMIC DNA]</scope>
    <source>
        <strain evidence="2 3">RG4-7</strain>
    </source>
</reference>
<dbReference type="EMBL" id="MPPL01000001">
    <property type="protein sequence ID" value="OKS85751.1"/>
    <property type="molecule type" value="Genomic_DNA"/>
</dbReference>
<evidence type="ECO:0000313" key="3">
    <source>
        <dbReference type="Proteomes" id="UP000186720"/>
    </source>
</evidence>
<dbReference type="Proteomes" id="UP000186720">
    <property type="component" value="Unassembled WGS sequence"/>
</dbReference>
<protein>
    <recommendedName>
        <fullName evidence="4">DoxX family protein</fullName>
    </recommendedName>
</protein>
<keyword evidence="1" id="KW-1133">Transmembrane helix</keyword>
<evidence type="ECO:0008006" key="4">
    <source>
        <dbReference type="Google" id="ProtNLM"/>
    </source>
</evidence>
<evidence type="ECO:0000313" key="2">
    <source>
        <dbReference type="EMBL" id="OKS85751.1"/>
    </source>
</evidence>
<keyword evidence="3" id="KW-1185">Reference proteome</keyword>
<gene>
    <name evidence="2" type="ORF">RG47T_1197</name>
</gene>
<dbReference type="AlphaFoldDB" id="A0A1Q5ZVF9"/>
<comment type="caution">
    <text evidence="2">The sequence shown here is derived from an EMBL/GenBank/DDBJ whole genome shotgun (WGS) entry which is preliminary data.</text>
</comment>
<sequence>MISRFFAENLNSSIMYSTSLKNKIWLCLCYGLVVGATFLRLSTKYFSPWIAPPFLLAATIIFLVAALLLPYTWHSTEKKNSINGSGLKIKLEHRIIYAFSLDMIMFGFHKIEGLQMMVPLGILDTPFSSLSGETLVWAFFKYSYPFTVFIALVQIIISILLLFTKTRLFGLILAVPVLVFITCLDFFYQIPQGPLIHGIILLLGIFYFLSQDSKRLIHFIFQPLQGSKSLKIPSYRKNIYRVSLFIWPVFFYCIYDYPNKHPQLYGKYEVQNLKINEVAFKAKTPKDSILSTIYMDLLDEIAFDFNDYRYRYIGNYSLNEENDSITIRWRYPSDKLDNFKGKLIRTNGQLILDGNMNGESLEMILRKY</sequence>
<dbReference type="STRING" id="1302689.RG47T_1197"/>
<feature type="transmembrane region" description="Helical" evidence="1">
    <location>
        <begin position="168"/>
        <end position="188"/>
    </location>
</feature>
<accession>A0A1Q5ZVF9</accession>
<keyword evidence="1" id="KW-0472">Membrane</keyword>
<evidence type="ECO:0000256" key="1">
    <source>
        <dbReference type="SAM" id="Phobius"/>
    </source>
</evidence>
<feature type="transmembrane region" description="Helical" evidence="1">
    <location>
        <begin position="194"/>
        <end position="210"/>
    </location>
</feature>
<feature type="transmembrane region" description="Helical" evidence="1">
    <location>
        <begin position="24"/>
        <end position="42"/>
    </location>
</feature>
<feature type="transmembrane region" description="Helical" evidence="1">
    <location>
        <begin position="95"/>
        <end position="122"/>
    </location>
</feature>
<feature type="transmembrane region" description="Helical" evidence="1">
    <location>
        <begin position="142"/>
        <end position="163"/>
    </location>
</feature>
<feature type="transmembrane region" description="Helical" evidence="1">
    <location>
        <begin position="54"/>
        <end position="74"/>
    </location>
</feature>